<comment type="caution">
    <text evidence="7">The sequence shown here is derived from an EMBL/GenBank/DDBJ whole genome shotgun (WGS) entry which is preliminary data.</text>
</comment>
<keyword evidence="3" id="KW-0460">Magnesium</keyword>
<evidence type="ECO:0000256" key="4">
    <source>
        <dbReference type="RuleBase" id="RU003946"/>
    </source>
</evidence>
<dbReference type="PANTHER" id="PTHR11596">
    <property type="entry name" value="ALKALINE PHOSPHATASE"/>
    <property type="match status" value="1"/>
</dbReference>
<feature type="region of interest" description="Disordered" evidence="5">
    <location>
        <begin position="27"/>
        <end position="55"/>
    </location>
</feature>
<keyword evidence="1" id="KW-0597">Phosphoprotein</keyword>
<feature type="chain" id="PRO_5038598793" evidence="6">
    <location>
        <begin position="23"/>
        <end position="523"/>
    </location>
</feature>
<protein>
    <submittedName>
        <fullName evidence="7">Alkaline phosphatase 4</fullName>
        <ecNumber evidence="7">3.1.3.1</ecNumber>
    </submittedName>
</protein>
<keyword evidence="8" id="KW-1185">Reference proteome</keyword>
<feature type="binding site" evidence="3">
    <location>
        <position position="349"/>
    </location>
    <ligand>
        <name>Zn(2+)</name>
        <dbReference type="ChEBI" id="CHEBI:29105"/>
        <label>1</label>
    </ligand>
</feature>
<dbReference type="RefSeq" id="WP_070040603.1">
    <property type="nucleotide sequence ID" value="NZ_CABMJZ010000018.1"/>
</dbReference>
<evidence type="ECO:0000256" key="5">
    <source>
        <dbReference type="SAM" id="MobiDB-lite"/>
    </source>
</evidence>
<feature type="binding site" evidence="3">
    <location>
        <position position="301"/>
    </location>
    <ligand>
        <name>Mg(2+)</name>
        <dbReference type="ChEBI" id="CHEBI:18420"/>
    </ligand>
</feature>
<feature type="signal peptide" evidence="6">
    <location>
        <begin position="1"/>
        <end position="22"/>
    </location>
</feature>
<evidence type="ECO:0000256" key="1">
    <source>
        <dbReference type="ARBA" id="ARBA00022553"/>
    </source>
</evidence>
<dbReference type="SMART" id="SM00098">
    <property type="entry name" value="alkPPc"/>
    <property type="match status" value="1"/>
</dbReference>
<dbReference type="Proteomes" id="UP000306509">
    <property type="component" value="Unassembled WGS sequence"/>
</dbReference>
<dbReference type="GO" id="GO:0046872">
    <property type="term" value="F:metal ion binding"/>
    <property type="evidence" value="ECO:0007669"/>
    <property type="project" value="UniProtKB-KW"/>
</dbReference>
<keyword evidence="7" id="KW-0378">Hydrolase</keyword>
<dbReference type="CDD" id="cd16012">
    <property type="entry name" value="ALP"/>
    <property type="match status" value="1"/>
</dbReference>
<feature type="binding site" evidence="3">
    <location>
        <position position="310"/>
    </location>
    <ligand>
        <name>Zn(2+)</name>
        <dbReference type="ChEBI" id="CHEBI:29105"/>
        <label>2</label>
    </ligand>
</feature>
<comment type="cofactor">
    <cofactor evidence="3">
        <name>Zn(2+)</name>
        <dbReference type="ChEBI" id="CHEBI:29105"/>
    </cofactor>
    <text evidence="3">Binds 2 Zn(2+) ions.</text>
</comment>
<feature type="binding site" evidence="3">
    <location>
        <position position="176"/>
    </location>
    <ligand>
        <name>Mg(2+)</name>
        <dbReference type="ChEBI" id="CHEBI:18420"/>
    </ligand>
</feature>
<evidence type="ECO:0000313" key="8">
    <source>
        <dbReference type="Proteomes" id="UP000306509"/>
    </source>
</evidence>
<dbReference type="PRINTS" id="PR00113">
    <property type="entry name" value="ALKPHPHTASE"/>
</dbReference>
<dbReference type="AlphaFoldDB" id="A0A4U8QAT0"/>
<dbReference type="Pfam" id="PF00245">
    <property type="entry name" value="Alk_phosphatase"/>
    <property type="match status" value="1"/>
</dbReference>
<feature type="binding site" evidence="3">
    <location>
        <position position="486"/>
    </location>
    <ligand>
        <name>Zn(2+)</name>
        <dbReference type="ChEBI" id="CHEBI:29105"/>
        <label>2</label>
    </ligand>
</feature>
<keyword evidence="3" id="KW-0862">Zinc</keyword>
<comment type="cofactor">
    <cofactor evidence="3">
        <name>Mg(2+)</name>
        <dbReference type="ChEBI" id="CHEBI:18420"/>
    </cofactor>
    <text evidence="3">Binds 1 Mg(2+) ion.</text>
</comment>
<dbReference type="Gene3D" id="3.40.720.10">
    <property type="entry name" value="Alkaline Phosphatase, subunit A"/>
    <property type="match status" value="2"/>
</dbReference>
<dbReference type="EMBL" id="QGQD01000036">
    <property type="protein sequence ID" value="TLD01584.1"/>
    <property type="molecule type" value="Genomic_DNA"/>
</dbReference>
<evidence type="ECO:0000256" key="6">
    <source>
        <dbReference type="SAM" id="SignalP"/>
    </source>
</evidence>
<reference evidence="7 8" key="1">
    <citation type="journal article" date="2019" name="Anaerobe">
        <title>Detection of Robinsoniella peoriensis in multiple bone samples of a trauma patient.</title>
        <authorList>
            <person name="Schrottner P."/>
            <person name="Hartwich K."/>
            <person name="Bunk B."/>
            <person name="Schober I."/>
            <person name="Helbig S."/>
            <person name="Rudolph W.W."/>
            <person name="Gunzer F."/>
        </authorList>
    </citation>
    <scope>NUCLEOTIDE SEQUENCE [LARGE SCALE GENOMIC DNA]</scope>
    <source>
        <strain evidence="7 8">DSM 106044</strain>
    </source>
</reference>
<feature type="binding site" evidence="3">
    <location>
        <position position="350"/>
    </location>
    <ligand>
        <name>Zn(2+)</name>
        <dbReference type="ChEBI" id="CHEBI:29105"/>
        <label>2</label>
    </ligand>
</feature>
<dbReference type="STRING" id="180332.GCA_000797495_04722"/>
<keyword evidence="6" id="KW-0732">Signal</keyword>
<sequence precursor="true">MKLKKISAVMLAMALAVPTITAVPSVTGHATETTAQTEKETKAAESETKADSKAAENAEIKTPKYIFLFIGDGMSYPQIQATADYLGTTENKGEIEAKALSFMNFPVAGTAQTYDSTSFAPDSASTATSISTGNKTYSGTINMDTTMTKKFEAISEKLKKQKDYKVGIVTTVNLNHATPAAFYAHQASRNSYYDIAKELVDSNFDYFAGGALLDPTGEKEDQTDAYKLAEDAGYKVIKTQEEVKKLKAEDGKSLVIAEHLADADAMSYDLDAVKDELSLKDYVQKGIDVLNNDTGFFMMVEGGKIDWACHANDAGSAINDTEALSDSVEAAVEFYKKHPDDTLILVTGDHETGGLTIGYAGTDYDTYLTNLTNQKISYAKFDSDYVAKYKENKTEFKEVLKDIKANFGLMAKDDADATEDSKLVLTDYEYSRLEDAYKRTLETGTAKKDGMSQEEYILYGTYEPLSVTITHILNNKSGINFASYAHTGLPVPVYAQGAGQEKFEGYYDNTDIFKNLAQLTGVK</sequence>
<gene>
    <name evidence="7" type="primary">phoA</name>
    <name evidence="7" type="ORF">DSM106044_01565</name>
</gene>
<dbReference type="PANTHER" id="PTHR11596:SF5">
    <property type="entry name" value="ALKALINE PHOSPHATASE"/>
    <property type="match status" value="1"/>
</dbReference>
<evidence type="ECO:0000313" key="7">
    <source>
        <dbReference type="EMBL" id="TLD01584.1"/>
    </source>
</evidence>
<feature type="binding site" evidence="3">
    <location>
        <position position="306"/>
    </location>
    <ligand>
        <name>Zn(2+)</name>
        <dbReference type="ChEBI" id="CHEBI:29105"/>
        <label>2</label>
    </ligand>
</feature>
<feature type="binding site" evidence="3">
    <location>
        <position position="72"/>
    </location>
    <ligand>
        <name>Mg(2+)</name>
        <dbReference type="ChEBI" id="CHEBI:18420"/>
    </ligand>
</feature>
<comment type="similarity">
    <text evidence="4">Belongs to the alkaline phosphatase family.</text>
</comment>
<dbReference type="SUPFAM" id="SSF53649">
    <property type="entry name" value="Alkaline phosphatase-like"/>
    <property type="match status" value="1"/>
</dbReference>
<accession>A0A4U8QAT0</accession>
<evidence type="ECO:0000256" key="2">
    <source>
        <dbReference type="PIRSR" id="PIRSR601952-1"/>
    </source>
</evidence>
<dbReference type="EC" id="3.1.3.1" evidence="7"/>
<dbReference type="InterPro" id="IPR001952">
    <property type="entry name" value="Alkaline_phosphatase"/>
</dbReference>
<feature type="binding site" evidence="3">
    <location>
        <position position="178"/>
    </location>
    <ligand>
        <name>Mg(2+)</name>
        <dbReference type="ChEBI" id="CHEBI:18420"/>
    </ligand>
</feature>
<organism evidence="7 8">
    <name type="scientific">Robinsoniella peoriensis</name>
    <dbReference type="NCBI Taxonomy" id="180332"/>
    <lineage>
        <taxon>Bacteria</taxon>
        <taxon>Bacillati</taxon>
        <taxon>Bacillota</taxon>
        <taxon>Clostridia</taxon>
        <taxon>Lachnospirales</taxon>
        <taxon>Lachnospiraceae</taxon>
        <taxon>Robinsoniella</taxon>
    </lineage>
</organism>
<proteinExistence type="inferred from homology"/>
<dbReference type="OrthoDB" id="9794455at2"/>
<keyword evidence="3" id="KW-0479">Metal-binding</keyword>
<dbReference type="InterPro" id="IPR017850">
    <property type="entry name" value="Alkaline_phosphatase_core_sf"/>
</dbReference>
<name>A0A4U8QAT0_9FIRM</name>
<dbReference type="GO" id="GO:0004035">
    <property type="term" value="F:alkaline phosphatase activity"/>
    <property type="evidence" value="ECO:0007669"/>
    <property type="project" value="UniProtKB-EC"/>
</dbReference>
<feature type="compositionally biased region" description="Basic and acidic residues" evidence="5">
    <location>
        <begin position="37"/>
        <end position="55"/>
    </location>
</feature>
<feature type="active site" description="Phosphoserine intermediate" evidence="2">
    <location>
        <position position="123"/>
    </location>
</feature>
<feature type="binding site" evidence="3">
    <location>
        <position position="72"/>
    </location>
    <ligand>
        <name>Zn(2+)</name>
        <dbReference type="ChEBI" id="CHEBI:29105"/>
        <label>2</label>
    </ligand>
</feature>
<evidence type="ECO:0000256" key="3">
    <source>
        <dbReference type="PIRSR" id="PIRSR601952-2"/>
    </source>
</evidence>